<dbReference type="EMBL" id="MT157412">
    <property type="protein sequence ID" value="QKW91268.1"/>
    <property type="molecule type" value="Genomic_RNA"/>
</dbReference>
<name>A0A7D4XQM7_9MONO</name>
<sequence>MSHQPSSRALAMAKTASKVHIKSTRPDIVNQSTNPGDLNEVVVVTFGKEIPEKIRCKAALNMLLVLLQDAHLMGHKGVIKYYGAIFDALHPGFAKQTVTSTYGMKLMPSAVDPLKLEQAFVARKPAKEAEESEENYAKKLPVYKEYSVSNIVFSGQGIPQNLSSTHIRCMCALLVYVLAKQPSQANYPQAYHNRLQNFASMFAMTDVELGVMKSKFDTVEPIQYVYGSMNWFVSFRVAVANVFFSWRTSGHNDPNKQPIITMFNLLDGAGLKYIDLIATMIAAVPQVIDYLPFQPYIPTLARALEVYSQIDPEKIGYIRIIQHRADKLPTSNELGLIVACAKQYHVTLQPTLANYAQGLSAQHGGAVQEFIQFLKSINQLPEVTVTANPVKSVE</sequence>
<organism evidence="1">
    <name type="scientific">Botrytis cinerea negative-stranded RNA virus 7</name>
    <dbReference type="NCBI Taxonomy" id="2731253"/>
    <lineage>
        <taxon>Viruses</taxon>
        <taxon>Riboviria</taxon>
        <taxon>Orthornavirae</taxon>
        <taxon>Negarnaviricota</taxon>
        <taxon>Haploviricotina</taxon>
        <taxon>Monjiviricetes</taxon>
        <taxon>Mononegavirales</taxon>
        <taxon>Mymonaviridae</taxon>
        <taxon>Botrytimonavirus</taxon>
        <taxon>Botrytimonavirus botrytidis</taxon>
    </lineage>
</organism>
<evidence type="ECO:0000313" key="1">
    <source>
        <dbReference type="EMBL" id="QKW91268.1"/>
    </source>
</evidence>
<accession>A0A7D4XQM7</accession>
<proteinExistence type="predicted"/>
<protein>
    <submittedName>
        <fullName evidence="1">Uncharacterized protein</fullName>
    </submittedName>
</protein>
<reference evidence="1" key="2">
    <citation type="submission" date="2020-03" db="EMBL/GenBank/DDBJ databases">
        <title>Novel mycoviruses discovered in the mycovirome of a necrotrophic fungus.</title>
        <authorList>
            <person name="Ruiz-Padilla A."/>
            <person name="Rodriguez-Romero J."/>
            <person name="Gomez-Cid I."/>
            <person name="Pacifico D."/>
            <person name="Ayllon M.A."/>
        </authorList>
    </citation>
    <scope>NUCLEOTIDE SEQUENCE</scope>
    <source>
        <strain evidence="1">BCI7_Contig4</strain>
    </source>
</reference>
<reference evidence="1" key="1">
    <citation type="submission" date="2020-03" db="EMBL/GenBank/DDBJ databases">
        <title>Mycovirome of Botrytis cinerea isolates from grapevine.</title>
        <authorList>
            <person name="Ruiz-Padilla A."/>
            <person name="Chiapello M."/>
            <person name="Rodriguez-Romero J."/>
            <person name="Turina M."/>
            <person name="Ayllon M.A."/>
        </authorList>
    </citation>
    <scope>NUCLEOTIDE SEQUENCE</scope>
    <source>
        <strain evidence="1">BCI7_Contig4</strain>
    </source>
</reference>